<dbReference type="PROSITE" id="PS00154">
    <property type="entry name" value="ATPASE_E1_E2"/>
    <property type="match status" value="1"/>
</dbReference>
<comment type="catalytic activity">
    <reaction evidence="11">
        <text>Zn(2+)(in) + ATP + H2O = Zn(2+)(out) + ADP + phosphate + H(+)</text>
        <dbReference type="Rhea" id="RHEA:20621"/>
        <dbReference type="ChEBI" id="CHEBI:15377"/>
        <dbReference type="ChEBI" id="CHEBI:15378"/>
        <dbReference type="ChEBI" id="CHEBI:29105"/>
        <dbReference type="ChEBI" id="CHEBI:30616"/>
        <dbReference type="ChEBI" id="CHEBI:43474"/>
        <dbReference type="ChEBI" id="CHEBI:456216"/>
        <dbReference type="EC" id="7.2.2.12"/>
    </reaction>
</comment>
<dbReference type="NCBIfam" id="TIGR01525">
    <property type="entry name" value="ATPase-IB_hvy"/>
    <property type="match status" value="1"/>
</dbReference>
<dbReference type="SUPFAM" id="SSF56784">
    <property type="entry name" value="HAD-like"/>
    <property type="match status" value="1"/>
</dbReference>
<accession>A0ABS5Q7K8</accession>
<feature type="transmembrane region" description="Helical" evidence="12">
    <location>
        <begin position="655"/>
        <end position="673"/>
    </location>
</feature>
<evidence type="ECO:0000256" key="3">
    <source>
        <dbReference type="ARBA" id="ARBA00022692"/>
    </source>
</evidence>
<proteinExistence type="inferred from homology"/>
<keyword evidence="12" id="KW-1003">Cell membrane</keyword>
<dbReference type="NCBIfam" id="TIGR01512">
    <property type="entry name" value="ATPase-IB2_Cd"/>
    <property type="match status" value="1"/>
</dbReference>
<reference evidence="14 15" key="1">
    <citation type="submission" date="2021-05" db="EMBL/GenBank/DDBJ databases">
        <title>Roseococcus sp. XZZS9, whole genome shotgun sequencing project.</title>
        <authorList>
            <person name="Zhao G."/>
            <person name="Shen L."/>
        </authorList>
    </citation>
    <scope>NUCLEOTIDE SEQUENCE [LARGE SCALE GENOMIC DNA]</scope>
    <source>
        <strain evidence="14 15">XZZS9</strain>
    </source>
</reference>
<dbReference type="PROSITE" id="PS50846">
    <property type="entry name" value="HMA_2"/>
    <property type="match status" value="1"/>
</dbReference>
<keyword evidence="6 12" id="KW-0067">ATP-binding</keyword>
<dbReference type="Proteomes" id="UP000766336">
    <property type="component" value="Unassembled WGS sequence"/>
</dbReference>
<keyword evidence="7" id="KW-1278">Translocase</keyword>
<dbReference type="InterPro" id="IPR023214">
    <property type="entry name" value="HAD_sf"/>
</dbReference>
<dbReference type="Gene3D" id="3.40.1110.10">
    <property type="entry name" value="Calcium-transporting ATPase, cytoplasmic domain N"/>
    <property type="match status" value="1"/>
</dbReference>
<evidence type="ECO:0000256" key="9">
    <source>
        <dbReference type="ARBA" id="ARBA00023136"/>
    </source>
</evidence>
<dbReference type="SFLD" id="SFLDF00027">
    <property type="entry name" value="p-type_atpase"/>
    <property type="match status" value="1"/>
</dbReference>
<dbReference type="InterPro" id="IPR023299">
    <property type="entry name" value="ATPase_P-typ_cyto_dom_N"/>
</dbReference>
<dbReference type="SUPFAM" id="SSF55008">
    <property type="entry name" value="HMA, heavy metal-associated domain"/>
    <property type="match status" value="1"/>
</dbReference>
<dbReference type="InterPro" id="IPR027256">
    <property type="entry name" value="P-typ_ATPase_IB"/>
</dbReference>
<comment type="similarity">
    <text evidence="2 12">Belongs to the cation transport ATPase (P-type) (TC 3.A.3) family. Type IB subfamily.</text>
</comment>
<dbReference type="PRINTS" id="PR00941">
    <property type="entry name" value="CDATPASE"/>
</dbReference>
<dbReference type="InterPro" id="IPR001757">
    <property type="entry name" value="P_typ_ATPase"/>
</dbReference>
<feature type="transmembrane region" description="Helical" evidence="12">
    <location>
        <begin position="93"/>
        <end position="111"/>
    </location>
</feature>
<dbReference type="PANTHER" id="PTHR48085:SF5">
    <property type="entry name" value="CADMIUM_ZINC-TRANSPORTING ATPASE HMA4-RELATED"/>
    <property type="match status" value="1"/>
</dbReference>
<name>A0ABS5Q7K8_9PROT</name>
<gene>
    <name evidence="14" type="primary">cadA</name>
    <name evidence="14" type="ORF">KHU32_00465</name>
</gene>
<keyword evidence="3 12" id="KW-0812">Transmembrane</keyword>
<dbReference type="InterPro" id="IPR044492">
    <property type="entry name" value="P_typ_ATPase_HD_dom"/>
</dbReference>
<keyword evidence="4 12" id="KW-0479">Metal-binding</keyword>
<feature type="transmembrane region" description="Helical" evidence="12">
    <location>
        <begin position="349"/>
        <end position="369"/>
    </location>
</feature>
<protein>
    <recommendedName>
        <fullName evidence="10">P-type Zn(2+) transporter</fullName>
        <ecNumber evidence="10">7.2.2.12</ecNumber>
    </recommendedName>
</protein>
<dbReference type="InterPro" id="IPR059000">
    <property type="entry name" value="ATPase_P-type_domA"/>
</dbReference>
<dbReference type="PANTHER" id="PTHR48085">
    <property type="entry name" value="CADMIUM/ZINC-TRANSPORTING ATPASE HMA2-RELATED"/>
    <property type="match status" value="1"/>
</dbReference>
<dbReference type="InterPro" id="IPR036412">
    <property type="entry name" value="HAD-like_sf"/>
</dbReference>
<evidence type="ECO:0000256" key="4">
    <source>
        <dbReference type="ARBA" id="ARBA00022723"/>
    </source>
</evidence>
<dbReference type="Gene3D" id="2.70.150.10">
    <property type="entry name" value="Calcium-transporting ATPase, cytoplasmic transduction domain A"/>
    <property type="match status" value="1"/>
</dbReference>
<dbReference type="NCBIfam" id="TIGR01494">
    <property type="entry name" value="ATPase_P-type"/>
    <property type="match status" value="1"/>
</dbReference>
<comment type="subcellular location">
    <subcellularLocation>
        <location evidence="12">Cell membrane</location>
    </subcellularLocation>
    <subcellularLocation>
        <location evidence="1">Membrane</location>
        <topology evidence="1">Multi-pass membrane protein</topology>
    </subcellularLocation>
</comment>
<dbReference type="Pfam" id="PF00702">
    <property type="entry name" value="Hydrolase"/>
    <property type="match status" value="1"/>
</dbReference>
<dbReference type="InterPro" id="IPR008250">
    <property type="entry name" value="ATPase_P-typ_transduc_dom_A_sf"/>
</dbReference>
<evidence type="ECO:0000256" key="6">
    <source>
        <dbReference type="ARBA" id="ARBA00022840"/>
    </source>
</evidence>
<dbReference type="EMBL" id="JAHCDA010000001">
    <property type="protein sequence ID" value="MBS7809387.1"/>
    <property type="molecule type" value="Genomic_DNA"/>
</dbReference>
<evidence type="ECO:0000256" key="10">
    <source>
        <dbReference type="ARBA" id="ARBA00039097"/>
    </source>
</evidence>
<dbReference type="InterPro" id="IPR036163">
    <property type="entry name" value="HMA_dom_sf"/>
</dbReference>
<comment type="caution">
    <text evidence="14">The sequence shown here is derived from an EMBL/GenBank/DDBJ whole genome shotgun (WGS) entry which is preliminary data.</text>
</comment>
<dbReference type="Pfam" id="PF00122">
    <property type="entry name" value="E1-E2_ATPase"/>
    <property type="match status" value="1"/>
</dbReference>
<evidence type="ECO:0000256" key="2">
    <source>
        <dbReference type="ARBA" id="ARBA00006024"/>
    </source>
</evidence>
<evidence type="ECO:0000313" key="15">
    <source>
        <dbReference type="Proteomes" id="UP000766336"/>
    </source>
</evidence>
<dbReference type="InterPro" id="IPR023298">
    <property type="entry name" value="ATPase_P-typ_TM_dom_sf"/>
</dbReference>
<keyword evidence="5 12" id="KW-0547">Nucleotide-binding</keyword>
<evidence type="ECO:0000256" key="7">
    <source>
        <dbReference type="ARBA" id="ARBA00022967"/>
    </source>
</evidence>
<dbReference type="CDD" id="cd00371">
    <property type="entry name" value="HMA"/>
    <property type="match status" value="1"/>
</dbReference>
<dbReference type="NCBIfam" id="TIGR01511">
    <property type="entry name" value="ATPase-IB1_Cu"/>
    <property type="match status" value="1"/>
</dbReference>
<sequence>MDCGSCVASLTRALEKMPGIADIEVNLMAERLTASLSTARPEEVERQVAALGFTATALSAASPEAPAQAHSHHDHDDPADAEKPWWATGKAKLTWLLGGLVGAAWALSLVLPETLTYPLFLVATGVALVPFGRRAIALARSGSPFSIETLMCTAAIGAALIGAAEEAAVVVLLFALGEMLEGVAAGRARAGIRALASLMPRTALRVTAGGTEEVPAQRLVPGDLVLIRPGDRVPCDGSIEEGRSALDESPVSGESVPVARGPGELVRAGSINADGALRVRVTHAASDNTIARIIRMVEEATASRAPAQRFIERFAAWWTPSAMGVSLLVILGAPFLLGWDWSTSLYRGLAVLLIACPCALVISVPAAMASGLSAGARRGLLVKGGAALETIGAARHIAFDKTGTLTEGRPRVTDLIPAEGRSESELLALAAAVEQGSAHPLARAILAEADARGLSLPPARDAAAVPGKAVRAQVAGREIAVGSPRHAAEAGAALGALAGELARLEAEGKTVSVALIDGALLGLIALRDEPRADAASGIAALTALGVRSVMLTGDNARTGAAIASGLGLDVQAELLPEDKLRAIAALAAEGPVAMVGDGINDAPALAAATVGIAMGGGTDVALETADAAVLRDRVTGVAELISLSRATMSNVKQNVAVAVGLKGVFLITTLAGVTGLWPAILADTGATVLVTLNALRLLGWRPAA</sequence>
<evidence type="ECO:0000256" key="5">
    <source>
        <dbReference type="ARBA" id="ARBA00022741"/>
    </source>
</evidence>
<dbReference type="SUPFAM" id="SSF81665">
    <property type="entry name" value="Calcium ATPase, transmembrane domain M"/>
    <property type="match status" value="1"/>
</dbReference>
<feature type="domain" description="HMA" evidence="13">
    <location>
        <begin position="1"/>
        <end position="56"/>
    </location>
</feature>
<evidence type="ECO:0000256" key="12">
    <source>
        <dbReference type="RuleBase" id="RU362081"/>
    </source>
</evidence>
<dbReference type="EC" id="7.2.2.12" evidence="10"/>
<keyword evidence="9 12" id="KW-0472">Membrane</keyword>
<evidence type="ECO:0000256" key="1">
    <source>
        <dbReference type="ARBA" id="ARBA00004141"/>
    </source>
</evidence>
<dbReference type="SFLD" id="SFLDS00003">
    <property type="entry name" value="Haloacid_Dehalogenase"/>
    <property type="match status" value="1"/>
</dbReference>
<dbReference type="SUPFAM" id="SSF81653">
    <property type="entry name" value="Calcium ATPase, transduction domain A"/>
    <property type="match status" value="1"/>
</dbReference>
<evidence type="ECO:0000313" key="14">
    <source>
        <dbReference type="EMBL" id="MBS7809387.1"/>
    </source>
</evidence>
<dbReference type="InterPro" id="IPR018303">
    <property type="entry name" value="ATPase_P-typ_P_site"/>
</dbReference>
<dbReference type="SFLD" id="SFLDG00002">
    <property type="entry name" value="C1.7:_P-type_atpase_like"/>
    <property type="match status" value="1"/>
</dbReference>
<evidence type="ECO:0000256" key="11">
    <source>
        <dbReference type="ARBA" id="ARBA00047308"/>
    </source>
</evidence>
<dbReference type="InterPro" id="IPR006121">
    <property type="entry name" value="HMA_dom"/>
</dbReference>
<dbReference type="Gene3D" id="3.30.70.100">
    <property type="match status" value="1"/>
</dbReference>
<evidence type="ECO:0000259" key="13">
    <source>
        <dbReference type="PROSITE" id="PS50846"/>
    </source>
</evidence>
<keyword evidence="8 12" id="KW-1133">Transmembrane helix</keyword>
<dbReference type="Pfam" id="PF00403">
    <property type="entry name" value="HMA"/>
    <property type="match status" value="1"/>
</dbReference>
<dbReference type="Gene3D" id="3.40.50.1000">
    <property type="entry name" value="HAD superfamily/HAD-like"/>
    <property type="match status" value="1"/>
</dbReference>
<feature type="transmembrane region" description="Helical" evidence="12">
    <location>
        <begin position="314"/>
        <end position="337"/>
    </location>
</feature>
<keyword evidence="15" id="KW-1185">Reference proteome</keyword>
<evidence type="ECO:0000256" key="8">
    <source>
        <dbReference type="ARBA" id="ARBA00022989"/>
    </source>
</evidence>
<dbReference type="InterPro" id="IPR051014">
    <property type="entry name" value="Cation_Transport_ATPase_IB"/>
</dbReference>
<organism evidence="14 15">
    <name type="scientific">Roseococcus pinisoli</name>
    <dbReference type="NCBI Taxonomy" id="2835040"/>
    <lineage>
        <taxon>Bacteria</taxon>
        <taxon>Pseudomonadati</taxon>
        <taxon>Pseudomonadota</taxon>
        <taxon>Alphaproteobacteria</taxon>
        <taxon>Acetobacterales</taxon>
        <taxon>Roseomonadaceae</taxon>
        <taxon>Roseococcus</taxon>
    </lineage>
</organism>
<dbReference type="PRINTS" id="PR00119">
    <property type="entry name" value="CATATPASE"/>
</dbReference>